<feature type="binding site" evidence="11">
    <location>
        <position position="87"/>
    </location>
    <ligand>
        <name>ATP</name>
        <dbReference type="ChEBI" id="CHEBI:30616"/>
    </ligand>
</feature>
<evidence type="ECO:0000256" key="1">
    <source>
        <dbReference type="ARBA" id="ARBA00004496"/>
    </source>
</evidence>
<keyword evidence="4 10" id="KW-0547">Nucleotide-binding</keyword>
<comment type="subcellular location">
    <subcellularLocation>
        <location evidence="1 10">Cytoplasm</location>
    </subcellularLocation>
</comment>
<comment type="caution">
    <text evidence="14">The sequence shown here is derived from an EMBL/GenBank/DDBJ whole genome shotgun (WGS) entry which is preliminary data.</text>
</comment>
<feature type="domain" description="Histidine kinase/HSP90-like ATPase" evidence="13">
    <location>
        <begin position="29"/>
        <end position="184"/>
    </location>
</feature>
<comment type="function">
    <text evidence="8 10">Molecular chaperone. Has ATPase activity.</text>
</comment>
<evidence type="ECO:0000256" key="2">
    <source>
        <dbReference type="ARBA" id="ARBA00008239"/>
    </source>
</evidence>
<keyword evidence="6 10" id="KW-0346">Stress response</keyword>
<dbReference type="NCBIfam" id="NF003555">
    <property type="entry name" value="PRK05218.1"/>
    <property type="match status" value="1"/>
</dbReference>
<dbReference type="GO" id="GO:0051082">
    <property type="term" value="F:unfolded protein binding"/>
    <property type="evidence" value="ECO:0007669"/>
    <property type="project" value="UniProtKB-UniRule"/>
</dbReference>
<dbReference type="PIRSF" id="PIRSF002583">
    <property type="entry name" value="Hsp90"/>
    <property type="match status" value="1"/>
</dbReference>
<evidence type="ECO:0000256" key="11">
    <source>
        <dbReference type="PIRSR" id="PIRSR002583-1"/>
    </source>
</evidence>
<dbReference type="SUPFAM" id="SSF54211">
    <property type="entry name" value="Ribosomal protein S5 domain 2-like"/>
    <property type="match status" value="1"/>
</dbReference>
<evidence type="ECO:0000256" key="10">
    <source>
        <dbReference type="HAMAP-Rule" id="MF_00505"/>
    </source>
</evidence>
<protein>
    <recommendedName>
        <fullName evidence="9 10">Chaperone protein HtpG</fullName>
    </recommendedName>
    <alternativeName>
        <fullName evidence="10">Heat shock protein HtpG</fullName>
    </alternativeName>
    <alternativeName>
        <fullName evidence="10">High temperature protein G</fullName>
    </alternativeName>
</protein>
<dbReference type="InterPro" id="IPR003594">
    <property type="entry name" value="HATPase_dom"/>
</dbReference>
<dbReference type="GO" id="GO:0016887">
    <property type="term" value="F:ATP hydrolysis activity"/>
    <property type="evidence" value="ECO:0007669"/>
    <property type="project" value="InterPro"/>
</dbReference>
<organism evidence="14 15">
    <name type="scientific">Natronospira elongata</name>
    <dbReference type="NCBI Taxonomy" id="3110268"/>
    <lineage>
        <taxon>Bacteria</taxon>
        <taxon>Pseudomonadati</taxon>
        <taxon>Pseudomonadota</taxon>
        <taxon>Gammaproteobacteria</taxon>
        <taxon>Natronospirales</taxon>
        <taxon>Natronospiraceae</taxon>
        <taxon>Natronospira</taxon>
    </lineage>
</organism>
<dbReference type="Proteomes" id="UP001302316">
    <property type="component" value="Unassembled WGS sequence"/>
</dbReference>
<dbReference type="RefSeq" id="WP_346050065.1">
    <property type="nucleotide sequence ID" value="NZ_JAYGII010000003.1"/>
</dbReference>
<keyword evidence="5 10" id="KW-0067">ATP-binding</keyword>
<feature type="binding site" evidence="11">
    <location>
        <position position="82"/>
    </location>
    <ligand>
        <name>ATP</name>
        <dbReference type="ChEBI" id="CHEBI:30616"/>
    </ligand>
</feature>
<feature type="binding site" evidence="11">
    <location>
        <begin position="102"/>
        <end position="103"/>
    </location>
    <ligand>
        <name>ATP</name>
        <dbReference type="ChEBI" id="CHEBI:30616"/>
    </ligand>
</feature>
<dbReference type="InterPro" id="IPR020568">
    <property type="entry name" value="Ribosomal_Su5_D2-typ_SF"/>
</dbReference>
<dbReference type="GO" id="GO:0005737">
    <property type="term" value="C:cytoplasm"/>
    <property type="evidence" value="ECO:0007669"/>
    <property type="project" value="UniProtKB-SubCell"/>
</dbReference>
<keyword evidence="3 10" id="KW-0963">Cytoplasm</keyword>
<keyword evidence="12" id="KW-0175">Coiled coil</keyword>
<feature type="region of interest" description="A; substrate-binding" evidence="10">
    <location>
        <begin position="1"/>
        <end position="332"/>
    </location>
</feature>
<evidence type="ECO:0000256" key="3">
    <source>
        <dbReference type="ARBA" id="ARBA00022490"/>
    </source>
</evidence>
<dbReference type="Pfam" id="PF00183">
    <property type="entry name" value="HSP90"/>
    <property type="match status" value="1"/>
</dbReference>
<dbReference type="PANTHER" id="PTHR11528">
    <property type="entry name" value="HEAT SHOCK PROTEIN 90 FAMILY MEMBER"/>
    <property type="match status" value="1"/>
</dbReference>
<reference evidence="14 15" key="1">
    <citation type="submission" date="2023-12" db="EMBL/GenBank/DDBJ databases">
        <title>Whole-genome sequencing of halo(alkali)philic microorganisms from hypersaline lakes.</title>
        <authorList>
            <person name="Sorokin D.Y."/>
            <person name="Merkel A.Y."/>
            <person name="Messina E."/>
            <person name="Yakimov M."/>
        </authorList>
    </citation>
    <scope>NUCLEOTIDE SEQUENCE [LARGE SCALE GENOMIC DNA]</scope>
    <source>
        <strain evidence="14 15">AB-CW1</strain>
    </source>
</reference>
<dbReference type="PRINTS" id="PR00775">
    <property type="entry name" value="HEATSHOCK90"/>
</dbReference>
<evidence type="ECO:0000256" key="8">
    <source>
        <dbReference type="ARBA" id="ARBA00058590"/>
    </source>
</evidence>
<keyword evidence="15" id="KW-1185">Reference proteome</keyword>
<dbReference type="CDD" id="cd16927">
    <property type="entry name" value="HATPase_Hsp90-like"/>
    <property type="match status" value="1"/>
</dbReference>
<evidence type="ECO:0000256" key="5">
    <source>
        <dbReference type="ARBA" id="ARBA00022840"/>
    </source>
</evidence>
<accession>A0AAP6MJT7</accession>
<dbReference type="GO" id="GO:0005524">
    <property type="term" value="F:ATP binding"/>
    <property type="evidence" value="ECO:0007669"/>
    <property type="project" value="UniProtKB-UniRule"/>
</dbReference>
<dbReference type="InterPro" id="IPR001404">
    <property type="entry name" value="Hsp90_fam"/>
</dbReference>
<feature type="binding site" evidence="11">
    <location>
        <position position="95"/>
    </location>
    <ligand>
        <name>ATP</name>
        <dbReference type="ChEBI" id="CHEBI:30616"/>
    </ligand>
</feature>
<comment type="subunit">
    <text evidence="10">Homodimer.</text>
</comment>
<dbReference type="SUPFAM" id="SSF55874">
    <property type="entry name" value="ATPase domain of HSP90 chaperone/DNA topoisomerase II/histidine kinase"/>
    <property type="match status" value="1"/>
</dbReference>
<dbReference type="PROSITE" id="PS00298">
    <property type="entry name" value="HSP90"/>
    <property type="match status" value="1"/>
</dbReference>
<dbReference type="Gene3D" id="3.30.230.80">
    <property type="match status" value="1"/>
</dbReference>
<dbReference type="FunFam" id="3.30.565.10:FF:000009">
    <property type="entry name" value="Molecular chaperone HtpG"/>
    <property type="match status" value="1"/>
</dbReference>
<evidence type="ECO:0000256" key="4">
    <source>
        <dbReference type="ARBA" id="ARBA00022741"/>
    </source>
</evidence>
<evidence type="ECO:0000256" key="6">
    <source>
        <dbReference type="ARBA" id="ARBA00023016"/>
    </source>
</evidence>
<evidence type="ECO:0000259" key="13">
    <source>
        <dbReference type="SMART" id="SM00387"/>
    </source>
</evidence>
<comment type="caution">
    <text evidence="10">Lacks conserved residue(s) required for the propagation of feature annotation.</text>
</comment>
<dbReference type="InterPro" id="IPR037196">
    <property type="entry name" value="HSP90_C"/>
</dbReference>
<feature type="binding site" evidence="11">
    <location>
        <position position="174"/>
    </location>
    <ligand>
        <name>ATP</name>
        <dbReference type="ChEBI" id="CHEBI:30616"/>
    </ligand>
</feature>
<sequence>MAKANVETRHFEAEVQQLLKLMIHSLYSNREIFLRELVSNASDACDRLRFAALKDDTLLEGDGELEIRVEADKDAGTVTVSDNGIGMSRQEVIDNLGTIARSGTRRFLDSLSGDQKKDAQLIGQFGVGFYSSFIVADQVSVETRRADEKAGVRWSSDGTGSYTLEEIERESRGTTVTLQLRDDAVEFLEPARLRHIIRRYSDHIGLPILMPSEKEGSEAWEKVNEAAALWTRPKESLKDEDYQGFYQHLSHDPEAPLAWTHNHVEGRQSYSLLLYIPSRAPFDLWDRERRRGVRLYVRRVFIMDEAEQLMPAWLRFVRGVVDSDDLPLNVSREILQDNRLVRSIRAGAVKKVLGLLEDMARNRPEDYARFWDEFGQVIKEGPAEDPENAERIAGLLRFASTRHPDGQTVSLKDYVDRMQPDQKAIYYVTADSHATALNSPHLEAFRKKDIEVLLLSDRVDEWLVAHLPEFEGKTLKSVAQGDLDADEVDDDKDAEQQAEAHKDLLERLNKALDEQVKEVRVSRRLVDSPACLVAEQDGISLNLQRLLKEAGQSVPELRPILEVNPDHPLLTRLSSMDEGETFADWARVLFDQAVLAEGGQLDDPAGFVRRLNTMLVREANA</sequence>
<dbReference type="EMBL" id="JAYGII010000003">
    <property type="protein sequence ID" value="MEA5444643.1"/>
    <property type="molecule type" value="Genomic_DNA"/>
</dbReference>
<evidence type="ECO:0000313" key="14">
    <source>
        <dbReference type="EMBL" id="MEA5444643.1"/>
    </source>
</evidence>
<comment type="similarity">
    <text evidence="2 10">Belongs to the heat shock protein 90 family.</text>
</comment>
<dbReference type="InterPro" id="IPR019805">
    <property type="entry name" value="Heat_shock_protein_90_CS"/>
</dbReference>
<feature type="binding site" evidence="11">
    <location>
        <position position="332"/>
    </location>
    <ligand>
        <name>ATP</name>
        <dbReference type="ChEBI" id="CHEBI:30616"/>
    </ligand>
</feature>
<feature type="coiled-coil region" evidence="12">
    <location>
        <begin position="491"/>
        <end position="525"/>
    </location>
</feature>
<dbReference type="Gene3D" id="3.40.50.11260">
    <property type="match status" value="1"/>
</dbReference>
<dbReference type="Gene3D" id="3.30.565.10">
    <property type="entry name" value="Histidine kinase-like ATPase, C-terminal domain"/>
    <property type="match status" value="1"/>
</dbReference>
<dbReference type="FunFam" id="3.30.230.80:FF:000002">
    <property type="entry name" value="Molecular chaperone HtpG"/>
    <property type="match status" value="1"/>
</dbReference>
<dbReference type="AlphaFoldDB" id="A0AAP6MJT7"/>
<dbReference type="Gene3D" id="1.20.120.790">
    <property type="entry name" value="Heat shock protein 90, C-terminal domain"/>
    <property type="match status" value="1"/>
</dbReference>
<evidence type="ECO:0000313" key="15">
    <source>
        <dbReference type="Proteomes" id="UP001302316"/>
    </source>
</evidence>
<keyword evidence="7 10" id="KW-0143">Chaperone</keyword>
<feature type="binding site" evidence="11">
    <location>
        <position position="40"/>
    </location>
    <ligand>
        <name>ATP</name>
        <dbReference type="ChEBI" id="CHEBI:30616"/>
    </ligand>
</feature>
<feature type="region of interest" description="C" evidence="10">
    <location>
        <begin position="546"/>
        <end position="621"/>
    </location>
</feature>
<feature type="binding site" evidence="11">
    <location>
        <position position="36"/>
    </location>
    <ligand>
        <name>ATP</name>
        <dbReference type="ChEBI" id="CHEBI:30616"/>
    </ligand>
</feature>
<gene>
    <name evidence="10 14" type="primary">htpG</name>
    <name evidence="14" type="ORF">VCB98_02285</name>
</gene>
<feature type="binding site" evidence="11">
    <location>
        <begin position="124"/>
        <end position="129"/>
    </location>
    <ligand>
        <name>ATP</name>
        <dbReference type="ChEBI" id="CHEBI:30616"/>
    </ligand>
</feature>
<dbReference type="SUPFAM" id="SSF110942">
    <property type="entry name" value="HSP90 C-terminal domain"/>
    <property type="match status" value="1"/>
</dbReference>
<dbReference type="GO" id="GO:0140662">
    <property type="term" value="F:ATP-dependent protein folding chaperone"/>
    <property type="evidence" value="ECO:0007669"/>
    <property type="project" value="InterPro"/>
</dbReference>
<dbReference type="HAMAP" id="MF_00505">
    <property type="entry name" value="HSP90"/>
    <property type="match status" value="1"/>
</dbReference>
<dbReference type="InterPro" id="IPR036890">
    <property type="entry name" value="HATPase_C_sf"/>
</dbReference>
<evidence type="ECO:0000256" key="12">
    <source>
        <dbReference type="SAM" id="Coils"/>
    </source>
</evidence>
<evidence type="ECO:0000256" key="9">
    <source>
        <dbReference type="ARBA" id="ARBA00070675"/>
    </source>
</evidence>
<evidence type="ECO:0000256" key="7">
    <source>
        <dbReference type="ARBA" id="ARBA00023186"/>
    </source>
</evidence>
<dbReference type="InterPro" id="IPR020575">
    <property type="entry name" value="Hsp90_N"/>
</dbReference>
<name>A0AAP6MJT7_9GAMM</name>
<dbReference type="SMART" id="SM00387">
    <property type="entry name" value="HATPase_c"/>
    <property type="match status" value="1"/>
</dbReference>
<proteinExistence type="inferred from homology"/>
<dbReference type="Pfam" id="PF13589">
    <property type="entry name" value="HATPase_c_3"/>
    <property type="match status" value="1"/>
</dbReference>